<reference evidence="2" key="1">
    <citation type="submission" date="2016-04" db="EMBL/GenBank/DDBJ databases">
        <authorList>
            <person name="Evans L.H."/>
            <person name="Alamgir A."/>
            <person name="Owens N."/>
            <person name="Weber N.D."/>
            <person name="Virtaneva K."/>
            <person name="Barbian K."/>
            <person name="Babar A."/>
            <person name="Rosenke K."/>
        </authorList>
    </citation>
    <scope>NUCLEOTIDE SEQUENCE</scope>
    <source>
        <strain evidence="2">92-2</strain>
    </source>
</reference>
<name>A0A212K914_9BACT</name>
<dbReference type="EMBL" id="FLUP01000001">
    <property type="protein sequence ID" value="SBW08190.1"/>
    <property type="molecule type" value="Genomic_DNA"/>
</dbReference>
<sequence length="21" mass="2382">MQGNKKGEPEGSPFNRKARYS</sequence>
<organism evidence="2">
    <name type="scientific">uncultured Desulfovibrio sp</name>
    <dbReference type="NCBI Taxonomy" id="167968"/>
    <lineage>
        <taxon>Bacteria</taxon>
        <taxon>Pseudomonadati</taxon>
        <taxon>Thermodesulfobacteriota</taxon>
        <taxon>Desulfovibrionia</taxon>
        <taxon>Desulfovibrionales</taxon>
        <taxon>Desulfovibrionaceae</taxon>
        <taxon>Desulfovibrio</taxon>
        <taxon>environmental samples</taxon>
    </lineage>
</organism>
<dbReference type="AlphaFoldDB" id="A0A212K914"/>
<protein>
    <submittedName>
        <fullName evidence="2">Uncharacterized protein</fullName>
    </submittedName>
</protein>
<proteinExistence type="predicted"/>
<accession>A0A212K914</accession>
<evidence type="ECO:0000313" key="2">
    <source>
        <dbReference type="EMBL" id="SBW08190.1"/>
    </source>
</evidence>
<feature type="region of interest" description="Disordered" evidence="1">
    <location>
        <begin position="1"/>
        <end position="21"/>
    </location>
</feature>
<gene>
    <name evidence="2" type="ORF">KM92DES2_12448</name>
</gene>
<evidence type="ECO:0000256" key="1">
    <source>
        <dbReference type="SAM" id="MobiDB-lite"/>
    </source>
</evidence>